<organism evidence="1 2">
    <name type="scientific">Ceutorhynchus assimilis</name>
    <name type="common">cabbage seed weevil</name>
    <dbReference type="NCBI Taxonomy" id="467358"/>
    <lineage>
        <taxon>Eukaryota</taxon>
        <taxon>Metazoa</taxon>
        <taxon>Ecdysozoa</taxon>
        <taxon>Arthropoda</taxon>
        <taxon>Hexapoda</taxon>
        <taxon>Insecta</taxon>
        <taxon>Pterygota</taxon>
        <taxon>Neoptera</taxon>
        <taxon>Endopterygota</taxon>
        <taxon>Coleoptera</taxon>
        <taxon>Polyphaga</taxon>
        <taxon>Cucujiformia</taxon>
        <taxon>Curculionidae</taxon>
        <taxon>Ceutorhynchinae</taxon>
        <taxon>Ceutorhynchus</taxon>
    </lineage>
</organism>
<name>A0A9N9MXB7_9CUCU</name>
<evidence type="ECO:0000313" key="1">
    <source>
        <dbReference type="EMBL" id="CAG9772383.1"/>
    </source>
</evidence>
<keyword evidence="2" id="KW-1185">Reference proteome</keyword>
<sequence>MEIDTVETRKSPKTSSEISFATMIDIDQPGPSRCQLLSTETSAIRADIATPSGTITFANMKKSPTLSLKTFIGHERRCQILKNINVTRQKFLFPREKYLYSKVIESSNKLSRISRRLSSFKSKVSSAE</sequence>
<reference evidence="1" key="1">
    <citation type="submission" date="2022-01" db="EMBL/GenBank/DDBJ databases">
        <authorList>
            <person name="King R."/>
        </authorList>
    </citation>
    <scope>NUCLEOTIDE SEQUENCE</scope>
</reference>
<dbReference type="Proteomes" id="UP001152799">
    <property type="component" value="Chromosome 8"/>
</dbReference>
<evidence type="ECO:0000313" key="2">
    <source>
        <dbReference type="Proteomes" id="UP001152799"/>
    </source>
</evidence>
<accession>A0A9N9MXB7</accession>
<dbReference type="AlphaFoldDB" id="A0A9N9MXB7"/>
<proteinExistence type="predicted"/>
<gene>
    <name evidence="1" type="ORF">CEUTPL_LOCUS12795</name>
</gene>
<dbReference type="OrthoDB" id="7474070at2759"/>
<protein>
    <submittedName>
        <fullName evidence="1">Uncharacterized protein</fullName>
    </submittedName>
</protein>
<dbReference type="EMBL" id="OU892284">
    <property type="protein sequence ID" value="CAG9772383.1"/>
    <property type="molecule type" value="Genomic_DNA"/>
</dbReference>